<keyword evidence="3" id="KW-1185">Reference proteome</keyword>
<dbReference type="STRING" id="2316362.A0A4V1Q4B1"/>
<accession>A0A4V1Q4B1</accession>
<dbReference type="Gene3D" id="1.25.40.10">
    <property type="entry name" value="Tetratricopeptide repeat domain"/>
    <property type="match status" value="2"/>
</dbReference>
<dbReference type="Proteomes" id="UP000290288">
    <property type="component" value="Unassembled WGS sequence"/>
</dbReference>
<dbReference type="InterPro" id="IPR024983">
    <property type="entry name" value="CHAT_dom"/>
</dbReference>
<evidence type="ECO:0000313" key="2">
    <source>
        <dbReference type="EMBL" id="RXW21468.1"/>
    </source>
</evidence>
<proteinExistence type="predicted"/>
<evidence type="ECO:0000313" key="3">
    <source>
        <dbReference type="Proteomes" id="UP000290288"/>
    </source>
</evidence>
<dbReference type="EMBL" id="SDEE01000106">
    <property type="protein sequence ID" value="RXW21468.1"/>
    <property type="molecule type" value="Genomic_DNA"/>
</dbReference>
<name>A0A4V1Q4B1_9AGAR</name>
<dbReference type="OrthoDB" id="9991317at2759"/>
<protein>
    <recommendedName>
        <fullName evidence="1">CHAT domain-containing protein</fullName>
    </recommendedName>
</protein>
<evidence type="ECO:0000259" key="1">
    <source>
        <dbReference type="Pfam" id="PF12770"/>
    </source>
</evidence>
<comment type="caution">
    <text evidence="2">The sequence shown here is derived from an EMBL/GenBank/DDBJ whole genome shotgun (WGS) entry which is preliminary data.</text>
</comment>
<dbReference type="PANTHER" id="PTHR19959:SF119">
    <property type="entry name" value="FUNGAL LIPASE-LIKE DOMAIN-CONTAINING PROTEIN"/>
    <property type="match status" value="1"/>
</dbReference>
<gene>
    <name evidence="2" type="ORF">EST38_g4384</name>
</gene>
<dbReference type="Pfam" id="PF12770">
    <property type="entry name" value="CHAT"/>
    <property type="match status" value="1"/>
</dbReference>
<dbReference type="PANTHER" id="PTHR19959">
    <property type="entry name" value="KINESIN LIGHT CHAIN"/>
    <property type="match status" value="1"/>
</dbReference>
<feature type="domain" description="CHAT" evidence="1">
    <location>
        <begin position="1013"/>
        <end position="1304"/>
    </location>
</feature>
<organism evidence="2 3">
    <name type="scientific">Candolleomyces aberdarensis</name>
    <dbReference type="NCBI Taxonomy" id="2316362"/>
    <lineage>
        <taxon>Eukaryota</taxon>
        <taxon>Fungi</taxon>
        <taxon>Dikarya</taxon>
        <taxon>Basidiomycota</taxon>
        <taxon>Agaricomycotina</taxon>
        <taxon>Agaricomycetes</taxon>
        <taxon>Agaricomycetidae</taxon>
        <taxon>Agaricales</taxon>
        <taxon>Agaricineae</taxon>
        <taxon>Psathyrellaceae</taxon>
        <taxon>Candolleomyces</taxon>
    </lineage>
</organism>
<sequence length="1305" mass="144574">MSELPSPPFFLTPEDMMAIKEAEIEGEAEDGPHRQWSPSEKLAGAIGAAALYNYYAAGGTGSGILVPFWGWGIEELFIDIEPGARFAGSPASRSNTLTLVVFGIPSDDTDDVEPCQASRFPLKRISDTRWECETLIELMTGDEFPPYLTMVIASADAGDLGHATFSEVELESNISGSSASGPLKIVTKQIVDEDTDGVEQSCNLGISFIVRKMITRKSKVLSAPQFENQALFLIQQAVDYRNRYQQTQNTEDLEQALATFREALELIPRQDPDRIHALYGLAESLRVLHTTSNQPDHLDELVDVLEEEIALRAADLDQHEGHEPLARAMFNLHLALRTRYENFGNITDLDRAIDVQRQVIDCDGFSGERVMRSVLWDYLGVLLLFRFKHLGNPEDINKSIEAHATASRVYSSAEDLEACNGWKTTVPLGTALLTRFKSNGADEDLEQGLFCLREAAQKQPGNSTILTNLGAGLMRKFEKFGDLADINEAISTQQQALKNADWSQFASKYSLLNNLGLSFLHRYNHSQDHQSLEEATKTIELAVDETPKNNSTRPSTLNNLAWCYEQMYDRTHNVAYIYRAISAQREAVETLPEGHSSLPIILDNLGRCYQALFETTGELEHIQQAVDSRRKALETSSPDNSHFKIILDSLGRTLNARFFLTQDMADVCEAIELKERALRMIPENHSYRAGSLNNLAESFISRYEVSRDPSDLESGFAHFHSGTLAQTSSPYDRFRVATNWVLCALRHDNPTQAISAFDALVDAVPLFAGVEQTVQQRHELLMDLSSHILHGASVAISSERIDKALEWLEQGRGLVWNQISSLRTPLDDLRAVDATMADRFEAVSKALDAAGARVQDPRRRLEATADQKISLQEQASSHVKLAKERETLANVIRTTVPGFENFLRPLPSSSWTQNLPDAGPVVVINVHATRCDAIVLMAGLEEPMHIPLPDFSHSDAVHLSQLLQATLEDFGLSVRGSSTELNISEDRAMRPVKTLRNKDTKETIPVMEGILMLLWTAVVKPILNALAISRSEDPTTRIWWCPTGPLSFLPLHAAGIYRGEAPETLSDYAVSSYIPTVAVLTERVKASQTVSEEKSGIFLLSQPNAPGSPPIPGTTAEVERISQAIKTSHPTIRTLKLESKETTIKAGKEGMENYSCVHLACHAKQDLQEPLNSGFRLQDGRLKLSSIIKLHIKSADFAFLSACETSTGSHKLSEEAVHLAAGMLAAGYRGVVGTMWSIQDRYAPEIAEDFYADLLLSSSSDSGRRTIDSSKAAYSLHRAVRRMRARHGDTEALLLAWVPYVHFGL</sequence>
<dbReference type="InterPro" id="IPR011990">
    <property type="entry name" value="TPR-like_helical_dom_sf"/>
</dbReference>
<reference evidence="2 3" key="1">
    <citation type="submission" date="2019-01" db="EMBL/GenBank/DDBJ databases">
        <title>Draft genome sequence of Psathyrella aberdarensis IHI B618.</title>
        <authorList>
            <person name="Buettner E."/>
            <person name="Kellner H."/>
        </authorList>
    </citation>
    <scope>NUCLEOTIDE SEQUENCE [LARGE SCALE GENOMIC DNA]</scope>
    <source>
        <strain evidence="2 3">IHI B618</strain>
    </source>
</reference>
<dbReference type="SUPFAM" id="SSF48452">
    <property type="entry name" value="TPR-like"/>
    <property type="match status" value="2"/>
</dbReference>